<dbReference type="SUPFAM" id="SSF53756">
    <property type="entry name" value="UDP-Glycosyltransferase/glycogen phosphorylase"/>
    <property type="match status" value="1"/>
</dbReference>
<protein>
    <submittedName>
        <fullName evidence="2">Glycosyltransferase</fullName>
        <ecNumber evidence="2">2.4.-.-</ecNumber>
    </submittedName>
</protein>
<evidence type="ECO:0000259" key="1">
    <source>
        <dbReference type="Pfam" id="PF00534"/>
    </source>
</evidence>
<feature type="domain" description="Glycosyl transferase family 1" evidence="1">
    <location>
        <begin position="198"/>
        <end position="358"/>
    </location>
</feature>
<dbReference type="RefSeq" id="WP_226696594.1">
    <property type="nucleotide sequence ID" value="NZ_JAJAPX010000005.1"/>
</dbReference>
<dbReference type="InterPro" id="IPR001296">
    <property type="entry name" value="Glyco_trans_1"/>
</dbReference>
<dbReference type="Pfam" id="PF00534">
    <property type="entry name" value="Glycos_transf_1"/>
    <property type="match status" value="1"/>
</dbReference>
<reference evidence="2" key="1">
    <citation type="submission" date="2021-10" db="EMBL/GenBank/DDBJ databases">
        <title>Tamlana sargassums sp. nov., and Tamlana laminarinivorans sp. nov., two new bacteria isolated from the brown alga.</title>
        <authorList>
            <person name="Li J."/>
        </authorList>
    </citation>
    <scope>NUCLEOTIDE SEQUENCE</scope>
    <source>
        <strain evidence="2">62-3</strain>
    </source>
</reference>
<dbReference type="Gene3D" id="3.40.50.2000">
    <property type="entry name" value="Glycogen Phosphorylase B"/>
    <property type="match status" value="2"/>
</dbReference>
<name>A0A9X1I7F0_9FLAO</name>
<dbReference type="InterPro" id="IPR050194">
    <property type="entry name" value="Glycosyltransferase_grp1"/>
</dbReference>
<evidence type="ECO:0000313" key="3">
    <source>
        <dbReference type="Proteomes" id="UP001139286"/>
    </source>
</evidence>
<proteinExistence type="predicted"/>
<sequence>MKPQTGGPCQGIRNIIPELIKHGVHNEVVCLDAPDEQYGVQDDFVIHKLGQSQNPWGYQKDLINWLVNNFNRFDIVVIHGIWLYNSFATVKALKKYKRKNKKYPMLYLMPHGMLDPYFQKVKERRKKAIRNSIYWFLIENNVVNSVDGLLFTCQQELLLARESFPNYKPKKELNISYGIPEVQKVNNDMSRGLKEKIPQWNGKPFILFLSRIHQKKGVDLLIKAYLSLQKKHKDLPQLIIAGPGLNTNYGKQMLELARTSSNVLFPGMLKGNCKWAALHHAEIFMLPSHQENFGIAVVEALASETSVVITNKVNIFKEIVASNAGIVCNDDLYGVQNALEHWYKMSNIQKIDLSKNARKVYTDLFTVESAALRFIETLK</sequence>
<evidence type="ECO:0000313" key="2">
    <source>
        <dbReference type="EMBL" id="MCB4809216.1"/>
    </source>
</evidence>
<keyword evidence="2" id="KW-0328">Glycosyltransferase</keyword>
<dbReference type="PANTHER" id="PTHR45947">
    <property type="entry name" value="SULFOQUINOVOSYL TRANSFERASE SQD2"/>
    <property type="match status" value="1"/>
</dbReference>
<dbReference type="Proteomes" id="UP001139286">
    <property type="component" value="Unassembled WGS sequence"/>
</dbReference>
<accession>A0A9X1I7F0</accession>
<dbReference type="EC" id="2.4.-.-" evidence="2"/>
<comment type="caution">
    <text evidence="2">The sequence shown here is derived from an EMBL/GenBank/DDBJ whole genome shotgun (WGS) entry which is preliminary data.</text>
</comment>
<gene>
    <name evidence="2" type="ORF">LG651_13235</name>
</gene>
<dbReference type="PANTHER" id="PTHR45947:SF3">
    <property type="entry name" value="SULFOQUINOVOSYL TRANSFERASE SQD2"/>
    <property type="match status" value="1"/>
</dbReference>
<dbReference type="EMBL" id="JAJAPX010000005">
    <property type="protein sequence ID" value="MCB4809216.1"/>
    <property type="molecule type" value="Genomic_DNA"/>
</dbReference>
<organism evidence="2 3">
    <name type="scientific">Neotamlana sargassicola</name>
    <dbReference type="NCBI Taxonomy" id="2883125"/>
    <lineage>
        <taxon>Bacteria</taxon>
        <taxon>Pseudomonadati</taxon>
        <taxon>Bacteroidota</taxon>
        <taxon>Flavobacteriia</taxon>
        <taxon>Flavobacteriales</taxon>
        <taxon>Flavobacteriaceae</taxon>
        <taxon>Neotamlana</taxon>
    </lineage>
</organism>
<keyword evidence="2" id="KW-0808">Transferase</keyword>
<dbReference type="AlphaFoldDB" id="A0A9X1I7F0"/>
<keyword evidence="3" id="KW-1185">Reference proteome</keyword>
<dbReference type="GO" id="GO:0016757">
    <property type="term" value="F:glycosyltransferase activity"/>
    <property type="evidence" value="ECO:0007669"/>
    <property type="project" value="UniProtKB-KW"/>
</dbReference>